<organism evidence="1">
    <name type="scientific">uncultured Desulfobacteraceae bacterium</name>
    <dbReference type="NCBI Taxonomy" id="218296"/>
    <lineage>
        <taxon>Bacteria</taxon>
        <taxon>Pseudomonadati</taxon>
        <taxon>Thermodesulfobacteriota</taxon>
        <taxon>Desulfobacteria</taxon>
        <taxon>Desulfobacterales</taxon>
        <taxon>Desulfobacteraceae</taxon>
        <taxon>environmental samples</taxon>
    </lineage>
</organism>
<dbReference type="EMBL" id="CAACVI010000006">
    <property type="protein sequence ID" value="VEN73262.1"/>
    <property type="molecule type" value="Genomic_DNA"/>
</dbReference>
<accession>A0A484HHX8</accession>
<protein>
    <submittedName>
        <fullName evidence="1">Uncharacterized protein</fullName>
    </submittedName>
</protein>
<evidence type="ECO:0000313" key="1">
    <source>
        <dbReference type="EMBL" id="VEN73262.1"/>
    </source>
</evidence>
<gene>
    <name evidence="1" type="ORF">EPICR_140023</name>
</gene>
<sequence>MIRELEKKREENLARAFIDIPASSLGYRVIPAPGPLSYEIAHQFKDNVRAFSSAANRLEKALNGPPVPMKPL</sequence>
<proteinExistence type="predicted"/>
<reference evidence="1" key="1">
    <citation type="submission" date="2019-01" db="EMBL/GenBank/DDBJ databases">
        <authorList>
            <consortium name="Genoscope - CEA"/>
            <person name="William W."/>
        </authorList>
    </citation>
    <scope>NUCLEOTIDE SEQUENCE</scope>
    <source>
        <strain evidence="1">CR-1</strain>
    </source>
</reference>
<name>A0A484HHX8_9BACT</name>
<dbReference type="AlphaFoldDB" id="A0A484HHX8"/>